<protein>
    <submittedName>
        <fullName evidence="2">Uncharacterized protein</fullName>
    </submittedName>
</protein>
<organism evidence="2 3">
    <name type="scientific">Aliiglaciecola lipolytica E3</name>
    <dbReference type="NCBI Taxonomy" id="1127673"/>
    <lineage>
        <taxon>Bacteria</taxon>
        <taxon>Pseudomonadati</taxon>
        <taxon>Pseudomonadota</taxon>
        <taxon>Gammaproteobacteria</taxon>
        <taxon>Alteromonadales</taxon>
        <taxon>Alteromonadaceae</taxon>
        <taxon>Aliiglaciecola</taxon>
    </lineage>
</organism>
<accession>K6Y6K3</accession>
<evidence type="ECO:0000256" key="1">
    <source>
        <dbReference type="SAM" id="Phobius"/>
    </source>
</evidence>
<keyword evidence="1" id="KW-0812">Transmembrane</keyword>
<proteinExistence type="predicted"/>
<feature type="transmembrane region" description="Helical" evidence="1">
    <location>
        <begin position="74"/>
        <end position="94"/>
    </location>
</feature>
<evidence type="ECO:0000313" key="2">
    <source>
        <dbReference type="EMBL" id="GAC13832.1"/>
    </source>
</evidence>
<evidence type="ECO:0000313" key="3">
    <source>
        <dbReference type="Proteomes" id="UP000006334"/>
    </source>
</evidence>
<dbReference type="AlphaFoldDB" id="K6Y6K3"/>
<dbReference type="Proteomes" id="UP000006334">
    <property type="component" value="Unassembled WGS sequence"/>
</dbReference>
<dbReference type="RefSeq" id="WP_008843649.1">
    <property type="nucleotide sequence ID" value="NZ_BAEN01000023.1"/>
</dbReference>
<keyword evidence="3" id="KW-1185">Reference proteome</keyword>
<dbReference type="STRING" id="1127673.GLIP_1191"/>
<dbReference type="EMBL" id="BAEN01000023">
    <property type="protein sequence ID" value="GAC13832.1"/>
    <property type="molecule type" value="Genomic_DNA"/>
</dbReference>
<name>K6Y6K3_9ALTE</name>
<keyword evidence="1" id="KW-1133">Transmembrane helix</keyword>
<reference evidence="2 3" key="1">
    <citation type="journal article" date="2017" name="Antonie Van Leeuwenhoek">
        <title>Rhizobium rhizosphaerae sp. nov., a novel species isolated from rice rhizosphere.</title>
        <authorList>
            <person name="Zhao J.J."/>
            <person name="Zhang J."/>
            <person name="Zhang R.J."/>
            <person name="Zhang C.W."/>
            <person name="Yin H.Q."/>
            <person name="Zhang X.X."/>
        </authorList>
    </citation>
    <scope>NUCLEOTIDE SEQUENCE [LARGE SCALE GENOMIC DNA]</scope>
    <source>
        <strain evidence="2 3">E3</strain>
    </source>
</reference>
<sequence length="209" mass="23559">MQFTKEQVNQQQIGIKYCQGKLDKIEMEAFELFLLDNPDYLNELETDKLYSDFLDEAFEQTVITQNKQKAPRSVFQILFAAGAGALASFIFFTLTTNNHQSVVAQQVFMLDNMRSAPQIERQLYIDGETENVLLMFSVSPKQVGLLDVNIIEESNDDLVFKGTGISQTEMGDIAIVLGEESLSDGVYKVNVLDQSGEEVTFKFKVIRGD</sequence>
<comment type="caution">
    <text evidence="2">The sequence shown here is derived from an EMBL/GenBank/DDBJ whole genome shotgun (WGS) entry which is preliminary data.</text>
</comment>
<keyword evidence="1" id="KW-0472">Membrane</keyword>
<gene>
    <name evidence="2" type="ORF">GLIP_1191</name>
</gene>